<dbReference type="RefSeq" id="WP_055161015.1">
    <property type="nucleotide sequence ID" value="NZ_CACRUQ010000038.1"/>
</dbReference>
<protein>
    <submittedName>
        <fullName evidence="2">Serine/threonine protein kinase</fullName>
    </submittedName>
</protein>
<reference evidence="2 3" key="1">
    <citation type="submission" date="2015-09" db="EMBL/GenBank/DDBJ databases">
        <authorList>
            <consortium name="Pathogen Informatics"/>
        </authorList>
    </citation>
    <scope>NUCLEOTIDE SEQUENCE [LARGE SCALE GENOMIC DNA]</scope>
    <source>
        <strain evidence="2 3">2789STDY5834889</strain>
    </source>
</reference>
<dbReference type="Pfam" id="PF01636">
    <property type="entry name" value="APH"/>
    <property type="match status" value="1"/>
</dbReference>
<dbReference type="GO" id="GO:0004674">
    <property type="term" value="F:protein serine/threonine kinase activity"/>
    <property type="evidence" value="ECO:0007669"/>
    <property type="project" value="UniProtKB-KW"/>
</dbReference>
<evidence type="ECO:0000259" key="1">
    <source>
        <dbReference type="Pfam" id="PF01636"/>
    </source>
</evidence>
<keyword evidence="2" id="KW-0723">Serine/threonine-protein kinase</keyword>
<keyword evidence="2" id="KW-0808">Transferase</keyword>
<organism evidence="2 3">
    <name type="scientific">[Ruminococcus] torques</name>
    <dbReference type="NCBI Taxonomy" id="33039"/>
    <lineage>
        <taxon>Bacteria</taxon>
        <taxon>Bacillati</taxon>
        <taxon>Bacillota</taxon>
        <taxon>Clostridia</taxon>
        <taxon>Lachnospirales</taxon>
        <taxon>Lachnospiraceae</taxon>
        <taxon>Mediterraneibacter</taxon>
    </lineage>
</organism>
<dbReference type="OrthoDB" id="9800774at2"/>
<evidence type="ECO:0000313" key="2">
    <source>
        <dbReference type="EMBL" id="CUQ87028.1"/>
    </source>
</evidence>
<keyword evidence="2" id="KW-0418">Kinase</keyword>
<feature type="domain" description="Aminoglycoside phosphotransferase" evidence="1">
    <location>
        <begin position="22"/>
        <end position="204"/>
    </location>
</feature>
<dbReference type="EMBL" id="CZBX01000006">
    <property type="protein sequence ID" value="CUQ87028.1"/>
    <property type="molecule type" value="Genomic_DNA"/>
</dbReference>
<sequence>MKLEEKNLIVKRAYKSVYKCDDCIVKVFNEGHPKSDVFNEALNTARVEETGLDIPKVKEVTQIDGKWAIAIEYKTGKTLEDMMESDMKNLEKYMEDFVDLQLQVQSKKSPLLKGMKDKLARQINGLKDLDATTRYELLTRLESMPKHNKVCHGDFNPSNVIVGKNGKMTVVDWAHATQGNASADAAMTYLLFALKDQKVADLYLKLFCKKSDTAMQYVQQWLPIVAAAQLSKENELEKDFLMRWIDVVDYQ</sequence>
<dbReference type="InterPro" id="IPR011009">
    <property type="entry name" value="Kinase-like_dom_sf"/>
</dbReference>
<accession>A0A174ZRH0</accession>
<dbReference type="InterPro" id="IPR002575">
    <property type="entry name" value="Aminoglycoside_PTrfase"/>
</dbReference>
<dbReference type="Proteomes" id="UP000078383">
    <property type="component" value="Unassembled WGS sequence"/>
</dbReference>
<proteinExistence type="predicted"/>
<evidence type="ECO:0000313" key="3">
    <source>
        <dbReference type="Proteomes" id="UP000078383"/>
    </source>
</evidence>
<name>A0A174ZRH0_9FIRM</name>
<dbReference type="AlphaFoldDB" id="A0A174ZRH0"/>
<dbReference type="SUPFAM" id="SSF56112">
    <property type="entry name" value="Protein kinase-like (PK-like)"/>
    <property type="match status" value="1"/>
</dbReference>
<dbReference type="Gene3D" id="3.90.1200.10">
    <property type="match status" value="1"/>
</dbReference>
<gene>
    <name evidence="2" type="ORF">ERS852502_01464</name>
</gene>